<comment type="caution">
    <text evidence="2">The sequence shown here is derived from an EMBL/GenBank/DDBJ whole genome shotgun (WGS) entry which is preliminary data.</text>
</comment>
<feature type="region of interest" description="Disordered" evidence="1">
    <location>
        <begin position="254"/>
        <end position="341"/>
    </location>
</feature>
<name>A0A504Z2J4_FASGI</name>
<feature type="compositionally biased region" description="Polar residues" evidence="1">
    <location>
        <begin position="290"/>
        <end position="312"/>
    </location>
</feature>
<feature type="compositionally biased region" description="Low complexity" evidence="1">
    <location>
        <begin position="112"/>
        <end position="125"/>
    </location>
</feature>
<organism evidence="2 3">
    <name type="scientific">Fasciola gigantica</name>
    <name type="common">Giant liver fluke</name>
    <dbReference type="NCBI Taxonomy" id="46835"/>
    <lineage>
        <taxon>Eukaryota</taxon>
        <taxon>Metazoa</taxon>
        <taxon>Spiralia</taxon>
        <taxon>Lophotrochozoa</taxon>
        <taxon>Platyhelminthes</taxon>
        <taxon>Trematoda</taxon>
        <taxon>Digenea</taxon>
        <taxon>Plagiorchiida</taxon>
        <taxon>Echinostomata</taxon>
        <taxon>Echinostomatoidea</taxon>
        <taxon>Fasciolidae</taxon>
        <taxon>Fasciola</taxon>
    </lineage>
</organism>
<feature type="region of interest" description="Disordered" evidence="1">
    <location>
        <begin position="61"/>
        <end position="234"/>
    </location>
</feature>
<feature type="compositionally biased region" description="Polar residues" evidence="1">
    <location>
        <begin position="254"/>
        <end position="265"/>
    </location>
</feature>
<evidence type="ECO:0000313" key="2">
    <source>
        <dbReference type="EMBL" id="TPP66631.1"/>
    </source>
</evidence>
<dbReference type="Proteomes" id="UP000316759">
    <property type="component" value="Unassembled WGS sequence"/>
</dbReference>
<feature type="region of interest" description="Disordered" evidence="1">
    <location>
        <begin position="356"/>
        <end position="384"/>
    </location>
</feature>
<feature type="compositionally biased region" description="Low complexity" evidence="1">
    <location>
        <begin position="279"/>
        <end position="289"/>
    </location>
</feature>
<feature type="compositionally biased region" description="Basic and acidic residues" evidence="1">
    <location>
        <begin position="367"/>
        <end position="381"/>
    </location>
</feature>
<feature type="compositionally biased region" description="Polar residues" evidence="1">
    <location>
        <begin position="319"/>
        <end position="330"/>
    </location>
</feature>
<accession>A0A504Z2J4</accession>
<feature type="compositionally biased region" description="Polar residues" evidence="1">
    <location>
        <begin position="65"/>
        <end position="80"/>
    </location>
</feature>
<dbReference type="EMBL" id="SUNJ01001586">
    <property type="protein sequence ID" value="TPP66631.1"/>
    <property type="molecule type" value="Genomic_DNA"/>
</dbReference>
<feature type="region of interest" description="Disordered" evidence="1">
    <location>
        <begin position="1"/>
        <end position="49"/>
    </location>
</feature>
<evidence type="ECO:0000256" key="1">
    <source>
        <dbReference type="SAM" id="MobiDB-lite"/>
    </source>
</evidence>
<gene>
    <name evidence="2" type="ORF">FGIG_02546</name>
</gene>
<protein>
    <submittedName>
        <fullName evidence="2">Uncharacterized protein</fullName>
    </submittedName>
</protein>
<feature type="compositionally biased region" description="Polar residues" evidence="1">
    <location>
        <begin position="152"/>
        <end position="162"/>
    </location>
</feature>
<feature type="compositionally biased region" description="Polar residues" evidence="1">
    <location>
        <begin position="126"/>
        <end position="137"/>
    </location>
</feature>
<feature type="compositionally biased region" description="Basic and acidic residues" evidence="1">
    <location>
        <begin position="25"/>
        <end position="40"/>
    </location>
</feature>
<proteinExistence type="predicted"/>
<feature type="compositionally biased region" description="Low complexity" evidence="1">
    <location>
        <begin position="331"/>
        <end position="340"/>
    </location>
</feature>
<feature type="compositionally biased region" description="Basic and acidic residues" evidence="1">
    <location>
        <begin position="182"/>
        <end position="197"/>
    </location>
</feature>
<evidence type="ECO:0000313" key="3">
    <source>
        <dbReference type="Proteomes" id="UP000316759"/>
    </source>
</evidence>
<keyword evidence="3" id="KW-1185">Reference proteome</keyword>
<sequence>MDSQSKSLKNSVPNNSILTTLSEYRSSDSEDYMPFKKLSDPKISSSSSKFCFSIHSPCPGEISSGRMSTSLPWPNNTEVLTESKETDSPPNETLQRKVLRDSLISPLRRLSSEPQQPSEASPTESKFQLSSRQSELLTDSRESYPGPAIHDQSYQSVSTNTPKIPDSSLPDPSEPSRFGKSLIDENRKSVLLEKQDNVEEQPSVISPIKEPNMASKDRSPSSFDGSYPSIISDLHSASTPSVQAGFNGLIEAQKSGSESSISNIGDQVLNEESEHGKSDSLLTDLQDSSIQFRNSSQSLKSHQGEEISSQRVSMHEPTSEQVFVSTETVHSSSPPSLSSSNFKSVYLEPEELNEPLSSNAVARSGRKSREMTSEIRPEHHYRTNYSCEVSETPLSETTVFEKSTKHSVPKSQVGVIISPNESLQGTKRLRSNVRRNRLEKQPGSLPEQVKFKKLKKGRTLRRPSARGNKMMGQSVAQYNTLTRRPAKCTRSICYRPKYSS</sequence>
<reference evidence="2 3" key="1">
    <citation type="submission" date="2019-04" db="EMBL/GenBank/DDBJ databases">
        <title>Annotation for the trematode Fasciola gigantica.</title>
        <authorList>
            <person name="Choi Y.-J."/>
        </authorList>
    </citation>
    <scope>NUCLEOTIDE SEQUENCE [LARGE SCALE GENOMIC DNA]</scope>
    <source>
        <strain evidence="2">Uganda_cow_1</strain>
    </source>
</reference>
<dbReference type="AlphaFoldDB" id="A0A504Z2J4"/>
<feature type="compositionally biased region" description="Polar residues" evidence="1">
    <location>
        <begin position="1"/>
        <end position="24"/>
    </location>
</feature>